<feature type="domain" description="Hydroxyproline O-arabinosyltransferase-like" evidence="7">
    <location>
        <begin position="4"/>
        <end position="231"/>
    </location>
</feature>
<evidence type="ECO:0000256" key="4">
    <source>
        <dbReference type="ARBA" id="ARBA00022692"/>
    </source>
</evidence>
<dbReference type="PANTHER" id="PTHR31485">
    <property type="entry name" value="PEPTIDYL SERINE ALPHA-GALACTOSYLTRANSFERASE"/>
    <property type="match status" value="1"/>
</dbReference>
<evidence type="ECO:0000256" key="3">
    <source>
        <dbReference type="ARBA" id="ARBA00022679"/>
    </source>
</evidence>
<evidence type="ECO:0000256" key="6">
    <source>
        <dbReference type="ARBA" id="ARBA00023136"/>
    </source>
</evidence>
<keyword evidence="5" id="KW-1133">Transmembrane helix</keyword>
<protein>
    <recommendedName>
        <fullName evidence="7">Hydroxyproline O-arabinosyltransferase-like domain-containing protein</fullName>
    </recommendedName>
</protein>
<dbReference type="EMBL" id="JALJOT010000008">
    <property type="protein sequence ID" value="KAK9908125.1"/>
    <property type="molecule type" value="Genomic_DNA"/>
</dbReference>
<dbReference type="Pfam" id="PF23452">
    <property type="entry name" value="HPAT"/>
    <property type="match status" value="1"/>
</dbReference>
<reference evidence="8 9" key="1">
    <citation type="journal article" date="2024" name="Nat. Commun.">
        <title>Phylogenomics reveals the evolutionary origins of lichenization in chlorophyte algae.</title>
        <authorList>
            <person name="Puginier C."/>
            <person name="Libourel C."/>
            <person name="Otte J."/>
            <person name="Skaloud P."/>
            <person name="Haon M."/>
            <person name="Grisel S."/>
            <person name="Petersen M."/>
            <person name="Berrin J.G."/>
            <person name="Delaux P.M."/>
            <person name="Dal Grande F."/>
            <person name="Keller J."/>
        </authorList>
    </citation>
    <scope>NUCLEOTIDE SEQUENCE [LARGE SCALE GENOMIC DNA]</scope>
    <source>
        <strain evidence="8 9">SAG 216-7</strain>
    </source>
</reference>
<evidence type="ECO:0000256" key="2">
    <source>
        <dbReference type="ARBA" id="ARBA00022676"/>
    </source>
</evidence>
<dbReference type="InterPro" id="IPR056508">
    <property type="entry name" value="HPAT-like"/>
</dbReference>
<dbReference type="PANTHER" id="PTHR31485:SF7">
    <property type="entry name" value="PEPTIDYL SERINE ALPHA-GALACTOSYLTRANSFERASE"/>
    <property type="match status" value="1"/>
</dbReference>
<gene>
    <name evidence="8" type="ORF">WJX75_002968</name>
</gene>
<keyword evidence="4" id="KW-0812">Transmembrane</keyword>
<keyword evidence="3" id="KW-0808">Transferase</keyword>
<comment type="subcellular location">
    <subcellularLocation>
        <location evidence="1">Membrane</location>
        <topology evidence="1">Single-pass membrane protein</topology>
    </subcellularLocation>
</comment>
<keyword evidence="6" id="KW-0472">Membrane</keyword>
<evidence type="ECO:0000313" key="8">
    <source>
        <dbReference type="EMBL" id="KAK9908125.1"/>
    </source>
</evidence>
<sequence>MLTVVMTGCDAAASWQSLGLYYSFLRSKQPGRFVRIAGCTRDASEDQLLTDLVPLWTTEGVWEYGGFEYPLFNKAWAIKQFMEHAKPQEDYILVLDSDMLIHWPFLPSEFQLAKGRAASGNMWYLEDLNTLLVPELAPQLPVRLDWDAYPGVGRRADEVGEFYFLHREDLERVAPLWWELTLPVLKLIGGDRLNPQATKPFHKRIWYSEMHAYALGAATEGVHHVASNSSIFQMDFYHPNGAPNAIHYAWDAKVPGHDWSFNKHDYKDFVAETCDIEHGRRGLFPHPPWPSQLQVKGGALIRDLLNIEVVATLNAAFCELHHSTRCSGHTVTQEECERVADLMAEIEEAWHQLERSEDLFCMDMLPDKDCADTTRCNEEAIQYFLRREFCRKSCAAAAAGYAEGSSVCGLRQ</sequence>
<evidence type="ECO:0000313" key="9">
    <source>
        <dbReference type="Proteomes" id="UP001491310"/>
    </source>
</evidence>
<evidence type="ECO:0000256" key="5">
    <source>
        <dbReference type="ARBA" id="ARBA00022989"/>
    </source>
</evidence>
<evidence type="ECO:0000256" key="1">
    <source>
        <dbReference type="ARBA" id="ARBA00004167"/>
    </source>
</evidence>
<dbReference type="InterPro" id="IPR044845">
    <property type="entry name" value="HPAT/SRGT1-like"/>
</dbReference>
<evidence type="ECO:0000259" key="7">
    <source>
        <dbReference type="Pfam" id="PF23452"/>
    </source>
</evidence>
<keyword evidence="9" id="KW-1185">Reference proteome</keyword>
<comment type="caution">
    <text evidence="8">The sequence shown here is derived from an EMBL/GenBank/DDBJ whole genome shotgun (WGS) entry which is preliminary data.</text>
</comment>
<organism evidence="8 9">
    <name type="scientific">Coccomyxa subellipsoidea</name>
    <dbReference type="NCBI Taxonomy" id="248742"/>
    <lineage>
        <taxon>Eukaryota</taxon>
        <taxon>Viridiplantae</taxon>
        <taxon>Chlorophyta</taxon>
        <taxon>core chlorophytes</taxon>
        <taxon>Trebouxiophyceae</taxon>
        <taxon>Trebouxiophyceae incertae sedis</taxon>
        <taxon>Coccomyxaceae</taxon>
        <taxon>Coccomyxa</taxon>
    </lineage>
</organism>
<proteinExistence type="predicted"/>
<dbReference type="Proteomes" id="UP001491310">
    <property type="component" value="Unassembled WGS sequence"/>
</dbReference>
<name>A0ABR2YMY4_9CHLO</name>
<keyword evidence="2" id="KW-0328">Glycosyltransferase</keyword>
<accession>A0ABR2YMY4</accession>